<evidence type="ECO:0000256" key="5">
    <source>
        <dbReference type="ARBA" id="ARBA00022691"/>
    </source>
</evidence>
<evidence type="ECO:0000256" key="7">
    <source>
        <dbReference type="ARBA" id="ARBA00023004"/>
    </source>
</evidence>
<evidence type="ECO:0000256" key="4">
    <source>
        <dbReference type="ARBA" id="ARBA00022679"/>
    </source>
</evidence>
<dbReference type="InterPro" id="IPR023404">
    <property type="entry name" value="rSAM_horseshoe"/>
</dbReference>
<dbReference type="AlphaFoldDB" id="A0A840UNV5"/>
<dbReference type="InterPro" id="IPR006638">
    <property type="entry name" value="Elp3/MiaA/NifB-like_rSAM"/>
</dbReference>
<dbReference type="InterPro" id="IPR002792">
    <property type="entry name" value="TRAM_dom"/>
</dbReference>
<dbReference type="GO" id="GO:0005829">
    <property type="term" value="C:cytosol"/>
    <property type="evidence" value="ECO:0007669"/>
    <property type="project" value="TreeGrafter"/>
</dbReference>
<evidence type="ECO:0000256" key="12">
    <source>
        <dbReference type="ARBA" id="ARBA00081141"/>
    </source>
</evidence>
<comment type="function">
    <text evidence="1 13">Catalyzes the methylthiolation of N6-(dimethylallyl)adenosine (i(6)A), leading to the formation of 2-methylthio-N6-(dimethylallyl)adenosine (ms(2)i(6)A) at position 37 in tRNAs that read codons beginning with uridine.</text>
</comment>
<evidence type="ECO:0000256" key="11">
    <source>
        <dbReference type="ARBA" id="ARBA00080698"/>
    </source>
</evidence>
<dbReference type="NCBIfam" id="TIGR00089">
    <property type="entry name" value="MiaB/RimO family radical SAM methylthiotransferase"/>
    <property type="match status" value="1"/>
</dbReference>
<dbReference type="FunFam" id="3.40.50.12160:FF:000003">
    <property type="entry name" value="CDK5 regulatory subunit-associated protein 1"/>
    <property type="match status" value="1"/>
</dbReference>
<comment type="catalytic activity">
    <reaction evidence="13">
        <text>N(6)-dimethylallyladenosine(37) in tRNA + (sulfur carrier)-SH + AH2 + 2 S-adenosyl-L-methionine = 2-methylsulfanyl-N(6)-dimethylallyladenosine(37) in tRNA + (sulfur carrier)-H + 5'-deoxyadenosine + L-methionine + A + S-adenosyl-L-homocysteine + 2 H(+)</text>
        <dbReference type="Rhea" id="RHEA:37067"/>
        <dbReference type="Rhea" id="RHEA-COMP:10375"/>
        <dbReference type="Rhea" id="RHEA-COMP:10376"/>
        <dbReference type="Rhea" id="RHEA-COMP:14737"/>
        <dbReference type="Rhea" id="RHEA-COMP:14739"/>
        <dbReference type="ChEBI" id="CHEBI:13193"/>
        <dbReference type="ChEBI" id="CHEBI:15378"/>
        <dbReference type="ChEBI" id="CHEBI:17319"/>
        <dbReference type="ChEBI" id="CHEBI:17499"/>
        <dbReference type="ChEBI" id="CHEBI:29917"/>
        <dbReference type="ChEBI" id="CHEBI:57844"/>
        <dbReference type="ChEBI" id="CHEBI:57856"/>
        <dbReference type="ChEBI" id="CHEBI:59789"/>
        <dbReference type="ChEBI" id="CHEBI:64428"/>
        <dbReference type="ChEBI" id="CHEBI:74415"/>
        <dbReference type="ChEBI" id="CHEBI:74417"/>
        <dbReference type="EC" id="2.8.4.3"/>
    </reaction>
</comment>
<comment type="subunit">
    <text evidence="13">Monomer.</text>
</comment>
<evidence type="ECO:0000256" key="10">
    <source>
        <dbReference type="ARBA" id="ARBA00068570"/>
    </source>
</evidence>
<evidence type="ECO:0000259" key="15">
    <source>
        <dbReference type="PROSITE" id="PS51449"/>
    </source>
</evidence>
<sequence length="429" mass="48155">MSQILSTHGYAESHDMESADLVILNTCTIRAKAEQKVMSMLGALRKIKVQRPGMKICVAGCVAQQEGDHLLQRMPHVDLVLGTQNIYDLGTYIDRVAGTDRPVVATTMSKAFRIPAFLPADRKNSEPADELYSFKRFVTIMQGCDNYCSYCVVPYTRGREISRRAQDVVEEVRKLVAQGVREVTLLGQNVNSYGRKLNGTALPCTFPELLHQVAEIRGLQRLRFTTSHPKDLSDELIGCFRDIAILCPQFHLPVQSGSDAVLKRMNRHYTIANYLERVEALFSCRPDLALTTDIIVGFPGETDDDFALTMDLLERVRFHGSFSFKYSDRPGVRSCDFDGKISEEVKSERLAIFQRRQDEISLARNSAYVGSLLEIMIERTSENAFQGRTGTNHIVHVDEKTDLAPGDLLEVEIVHAGQHSLKGKVDSMH</sequence>
<keyword evidence="13" id="KW-0819">tRNA processing</keyword>
<evidence type="ECO:0000256" key="3">
    <source>
        <dbReference type="ARBA" id="ARBA00022490"/>
    </source>
</evidence>
<dbReference type="InterPro" id="IPR007197">
    <property type="entry name" value="rSAM"/>
</dbReference>
<feature type="domain" description="Radical SAM core" evidence="16">
    <location>
        <begin position="130"/>
        <end position="363"/>
    </location>
</feature>
<evidence type="ECO:0000259" key="14">
    <source>
        <dbReference type="PROSITE" id="PS50926"/>
    </source>
</evidence>
<dbReference type="GO" id="GO:0046872">
    <property type="term" value="F:metal ion binding"/>
    <property type="evidence" value="ECO:0007669"/>
    <property type="project" value="UniProtKB-KW"/>
</dbReference>
<comment type="subcellular location">
    <subcellularLocation>
        <location evidence="13">Cytoplasm</location>
    </subcellularLocation>
</comment>
<dbReference type="Proteomes" id="UP000539642">
    <property type="component" value="Unassembled WGS sequence"/>
</dbReference>
<accession>A0A840UNV5</accession>
<evidence type="ECO:0000256" key="9">
    <source>
        <dbReference type="ARBA" id="ARBA00033765"/>
    </source>
</evidence>
<dbReference type="Gene3D" id="3.80.30.20">
    <property type="entry name" value="tm_1862 like domain"/>
    <property type="match status" value="1"/>
</dbReference>
<keyword evidence="6 13" id="KW-0479">Metal-binding</keyword>
<dbReference type="HAMAP" id="MF_01864">
    <property type="entry name" value="tRNA_metthiotr_MiaB"/>
    <property type="match status" value="1"/>
</dbReference>
<dbReference type="GO" id="GO:0035597">
    <property type="term" value="F:tRNA-2-methylthio-N(6)-dimethylallyladenosine(37) synthase activity"/>
    <property type="evidence" value="ECO:0007669"/>
    <property type="project" value="UniProtKB-EC"/>
</dbReference>
<proteinExistence type="inferred from homology"/>
<dbReference type="EMBL" id="JACHEO010000001">
    <property type="protein sequence ID" value="MBB5346506.1"/>
    <property type="molecule type" value="Genomic_DNA"/>
</dbReference>
<keyword evidence="5 13" id="KW-0949">S-adenosyl-L-methionine</keyword>
<dbReference type="Pfam" id="PF00919">
    <property type="entry name" value="UPF0004"/>
    <property type="match status" value="1"/>
</dbReference>
<dbReference type="FunFam" id="3.80.30.20:FF:000001">
    <property type="entry name" value="tRNA-2-methylthio-N(6)-dimethylallyladenosine synthase 2"/>
    <property type="match status" value="1"/>
</dbReference>
<feature type="binding site" evidence="13">
    <location>
        <position position="148"/>
    </location>
    <ligand>
        <name>[4Fe-4S] cluster</name>
        <dbReference type="ChEBI" id="CHEBI:49883"/>
        <label>2</label>
        <note>4Fe-4S-S-AdoMet</note>
    </ligand>
</feature>
<dbReference type="InterPro" id="IPR038135">
    <property type="entry name" value="Methylthiotransferase_N_sf"/>
</dbReference>
<dbReference type="Gene3D" id="3.40.50.12160">
    <property type="entry name" value="Methylthiotransferase, N-terminal domain"/>
    <property type="match status" value="1"/>
</dbReference>
<keyword evidence="3 13" id="KW-0963">Cytoplasm</keyword>
<comment type="similarity">
    <text evidence="13">Belongs to the methylthiotransferase family. MiaB subfamily.</text>
</comment>
<feature type="binding site" evidence="13">
    <location>
        <position position="144"/>
    </location>
    <ligand>
        <name>[4Fe-4S] cluster</name>
        <dbReference type="ChEBI" id="CHEBI:49883"/>
        <label>2</label>
        <note>4Fe-4S-S-AdoMet</note>
    </ligand>
</feature>
<feature type="domain" description="MTTase N-terminal" evidence="15">
    <location>
        <begin position="1"/>
        <end position="98"/>
    </location>
</feature>
<dbReference type="PROSITE" id="PS51918">
    <property type="entry name" value="RADICAL_SAM"/>
    <property type="match status" value="1"/>
</dbReference>
<dbReference type="PROSITE" id="PS50926">
    <property type="entry name" value="TRAM"/>
    <property type="match status" value="1"/>
</dbReference>
<dbReference type="InterPro" id="IPR005839">
    <property type="entry name" value="Methylthiotransferase"/>
</dbReference>
<keyword evidence="7 13" id="KW-0408">Iron</keyword>
<comment type="caution">
    <text evidence="17">The sequence shown here is derived from an EMBL/GenBank/DDBJ whole genome shotgun (WGS) entry which is preliminary data.</text>
</comment>
<dbReference type="InterPro" id="IPR058240">
    <property type="entry name" value="rSAM_sf"/>
</dbReference>
<dbReference type="CDD" id="cd01335">
    <property type="entry name" value="Radical_SAM"/>
    <property type="match status" value="1"/>
</dbReference>
<evidence type="ECO:0000256" key="8">
    <source>
        <dbReference type="ARBA" id="ARBA00023014"/>
    </source>
</evidence>
<dbReference type="SUPFAM" id="SSF102114">
    <property type="entry name" value="Radical SAM enzymes"/>
    <property type="match status" value="1"/>
</dbReference>
<organism evidence="17 18">
    <name type="scientific">Desulfoprunum benzoelyticum</name>
    <dbReference type="NCBI Taxonomy" id="1506996"/>
    <lineage>
        <taxon>Bacteria</taxon>
        <taxon>Pseudomonadati</taxon>
        <taxon>Thermodesulfobacteriota</taxon>
        <taxon>Desulfobulbia</taxon>
        <taxon>Desulfobulbales</taxon>
        <taxon>Desulfobulbaceae</taxon>
        <taxon>Desulfoprunum</taxon>
    </lineage>
</organism>
<gene>
    <name evidence="13" type="primary">miaB</name>
    <name evidence="17" type="ORF">HNQ81_000213</name>
</gene>
<dbReference type="SMART" id="SM00729">
    <property type="entry name" value="Elp3"/>
    <property type="match status" value="1"/>
</dbReference>
<dbReference type="SFLD" id="SFLDG01082">
    <property type="entry name" value="B12-binding_domain_containing"/>
    <property type="match status" value="1"/>
</dbReference>
<dbReference type="PROSITE" id="PS51449">
    <property type="entry name" value="MTTASE_N"/>
    <property type="match status" value="1"/>
</dbReference>
<evidence type="ECO:0000259" key="16">
    <source>
        <dbReference type="PROSITE" id="PS51918"/>
    </source>
</evidence>
<evidence type="ECO:0000256" key="2">
    <source>
        <dbReference type="ARBA" id="ARBA00022485"/>
    </source>
</evidence>
<dbReference type="NCBIfam" id="TIGR01574">
    <property type="entry name" value="miaB-methiolase"/>
    <property type="match status" value="1"/>
</dbReference>
<keyword evidence="4 13" id="KW-0808">Transferase</keyword>
<keyword evidence="2 13" id="KW-0004">4Fe-4S</keyword>
<dbReference type="GO" id="GO:0051539">
    <property type="term" value="F:4 iron, 4 sulfur cluster binding"/>
    <property type="evidence" value="ECO:0007669"/>
    <property type="project" value="UniProtKB-UniRule"/>
</dbReference>
<dbReference type="SFLD" id="SFLDS00029">
    <property type="entry name" value="Radical_SAM"/>
    <property type="match status" value="1"/>
</dbReference>
<dbReference type="Pfam" id="PF04055">
    <property type="entry name" value="Radical_SAM"/>
    <property type="match status" value="1"/>
</dbReference>
<dbReference type="InterPro" id="IPR013848">
    <property type="entry name" value="Methylthiotransferase_N"/>
</dbReference>
<evidence type="ECO:0000313" key="18">
    <source>
        <dbReference type="Proteomes" id="UP000539642"/>
    </source>
</evidence>
<protein>
    <recommendedName>
        <fullName evidence="10 13">tRNA-2-methylthio-N(6)-dimethylallyladenosine synthase</fullName>
        <ecNumber evidence="9 13">2.8.4.3</ecNumber>
    </recommendedName>
    <alternativeName>
        <fullName evidence="12 13">(Dimethylallyl)adenosine tRNA methylthiotransferase MiaB</fullName>
    </alternativeName>
    <alternativeName>
        <fullName evidence="11 13">tRNA-i(6)A37 methylthiotransferase</fullName>
    </alternativeName>
</protein>
<dbReference type="InterPro" id="IPR020612">
    <property type="entry name" value="Methylthiotransferase_CS"/>
</dbReference>
<evidence type="ECO:0000256" key="6">
    <source>
        <dbReference type="ARBA" id="ARBA00022723"/>
    </source>
</evidence>
<keyword evidence="8 13" id="KW-0411">Iron-sulfur</keyword>
<evidence type="ECO:0000256" key="13">
    <source>
        <dbReference type="HAMAP-Rule" id="MF_01864"/>
    </source>
</evidence>
<keyword evidence="18" id="KW-1185">Reference proteome</keyword>
<comment type="caution">
    <text evidence="13">Lacks conserved residue(s) required for the propagation of feature annotation.</text>
</comment>
<dbReference type="InterPro" id="IPR006463">
    <property type="entry name" value="MiaB_methiolase"/>
</dbReference>
<feature type="binding site" evidence="13">
    <location>
        <position position="151"/>
    </location>
    <ligand>
        <name>[4Fe-4S] cluster</name>
        <dbReference type="ChEBI" id="CHEBI:49883"/>
        <label>2</label>
        <note>4Fe-4S-S-AdoMet</note>
    </ligand>
</feature>
<dbReference type="EC" id="2.8.4.3" evidence="9 13"/>
<dbReference type="PANTHER" id="PTHR43020:SF2">
    <property type="entry name" value="MITOCHONDRIAL TRNA METHYLTHIOTRANSFERASE CDK5RAP1"/>
    <property type="match status" value="1"/>
</dbReference>
<feature type="domain" description="TRAM" evidence="14">
    <location>
        <begin position="366"/>
        <end position="427"/>
    </location>
</feature>
<reference evidence="17 18" key="1">
    <citation type="submission" date="2020-08" db="EMBL/GenBank/DDBJ databases">
        <title>Genomic Encyclopedia of Type Strains, Phase IV (KMG-IV): sequencing the most valuable type-strain genomes for metagenomic binning, comparative biology and taxonomic classification.</title>
        <authorList>
            <person name="Goeker M."/>
        </authorList>
    </citation>
    <scope>NUCLEOTIDE SEQUENCE [LARGE SCALE GENOMIC DNA]</scope>
    <source>
        <strain evidence="17 18">DSM 28570</strain>
    </source>
</reference>
<dbReference type="SFLD" id="SFLDG01061">
    <property type="entry name" value="methylthiotransferase"/>
    <property type="match status" value="1"/>
</dbReference>
<dbReference type="PANTHER" id="PTHR43020">
    <property type="entry name" value="CDK5 REGULATORY SUBUNIT-ASSOCIATED PROTEIN 1"/>
    <property type="match status" value="1"/>
</dbReference>
<evidence type="ECO:0000256" key="1">
    <source>
        <dbReference type="ARBA" id="ARBA00003234"/>
    </source>
</evidence>
<evidence type="ECO:0000313" key="17">
    <source>
        <dbReference type="EMBL" id="MBB5346506.1"/>
    </source>
</evidence>
<name>A0A840UNV5_9BACT</name>
<comment type="cofactor">
    <cofactor evidence="13">
        <name>[4Fe-4S] cluster</name>
        <dbReference type="ChEBI" id="CHEBI:49883"/>
    </cofactor>
    <text evidence="13">Binds 2 [4Fe-4S] clusters. One cluster is coordinated with 3 cysteines and an exchangeable S-adenosyl-L-methionine.</text>
</comment>
<dbReference type="PROSITE" id="PS01278">
    <property type="entry name" value="MTTASE_RADICAL"/>
    <property type="match status" value="1"/>
</dbReference>